<dbReference type="EC" id="2.4.1.-" evidence="12"/>
<evidence type="ECO:0000256" key="3">
    <source>
        <dbReference type="ARBA" id="ARBA00008919"/>
    </source>
</evidence>
<evidence type="ECO:0000256" key="9">
    <source>
        <dbReference type="ARBA" id="ARBA00023034"/>
    </source>
</evidence>
<reference evidence="16" key="1">
    <citation type="journal article" date="2015" name="Nat. Genet.">
        <title>The genome and transcriptome of the zoonotic hookworm Ancylostoma ceylanicum identify infection-specific gene families.</title>
        <authorList>
            <person name="Schwarz E.M."/>
            <person name="Hu Y."/>
            <person name="Antoshechkin I."/>
            <person name="Miller M.M."/>
            <person name="Sternberg P.W."/>
            <person name="Aroian R.V."/>
        </authorList>
    </citation>
    <scope>NUCLEOTIDE SEQUENCE</scope>
    <source>
        <strain evidence="16">HY135</strain>
    </source>
</reference>
<feature type="domain" description="Fucosyltransferase N-terminal" evidence="14">
    <location>
        <begin position="73"/>
        <end position="156"/>
    </location>
</feature>
<gene>
    <name evidence="15" type="primary">Acey_s0852.g2688</name>
    <name evidence="15" type="ORF">Y032_0852g2688</name>
</gene>
<dbReference type="SUPFAM" id="SSF53756">
    <property type="entry name" value="UDP-Glycosyltransferase/glycogen phosphorylase"/>
    <property type="match status" value="1"/>
</dbReference>
<dbReference type="Gene3D" id="3.40.50.11660">
    <property type="entry name" value="Glycosyl transferase family 10, C-terminal domain"/>
    <property type="match status" value="1"/>
</dbReference>
<evidence type="ECO:0000313" key="15">
    <source>
        <dbReference type="EMBL" id="EYC36848.1"/>
    </source>
</evidence>
<dbReference type="GO" id="GO:0008417">
    <property type="term" value="F:fucosyltransferase activity"/>
    <property type="evidence" value="ECO:0007669"/>
    <property type="project" value="InterPro"/>
</dbReference>
<keyword evidence="7" id="KW-0735">Signal-anchor</keyword>
<keyword evidence="16" id="KW-1185">Reference proteome</keyword>
<feature type="transmembrane region" description="Helical" evidence="12">
    <location>
        <begin position="12"/>
        <end position="29"/>
    </location>
</feature>
<dbReference type="Pfam" id="PF00852">
    <property type="entry name" value="Glyco_transf_10"/>
    <property type="match status" value="1"/>
</dbReference>
<evidence type="ECO:0000259" key="14">
    <source>
        <dbReference type="Pfam" id="PF17039"/>
    </source>
</evidence>
<dbReference type="AlphaFoldDB" id="A0A016WCV6"/>
<name>A0A016WCV6_9BILA</name>
<dbReference type="PANTHER" id="PTHR48438:SF1">
    <property type="entry name" value="ALPHA-(1,3)-FUCOSYLTRANSFERASE C-RELATED"/>
    <property type="match status" value="1"/>
</dbReference>
<keyword evidence="9 12" id="KW-0333">Golgi apparatus</keyword>
<feature type="domain" description="Fucosyltransferase C-terminal" evidence="13">
    <location>
        <begin position="175"/>
        <end position="344"/>
    </location>
</feature>
<dbReference type="STRING" id="53326.A0A016WCV6"/>
<evidence type="ECO:0000259" key="13">
    <source>
        <dbReference type="Pfam" id="PF00852"/>
    </source>
</evidence>
<organism evidence="15 16">
    <name type="scientific">Ancylostoma ceylanicum</name>
    <dbReference type="NCBI Taxonomy" id="53326"/>
    <lineage>
        <taxon>Eukaryota</taxon>
        <taxon>Metazoa</taxon>
        <taxon>Ecdysozoa</taxon>
        <taxon>Nematoda</taxon>
        <taxon>Chromadorea</taxon>
        <taxon>Rhabditida</taxon>
        <taxon>Rhabditina</taxon>
        <taxon>Rhabditomorpha</taxon>
        <taxon>Strongyloidea</taxon>
        <taxon>Ancylostomatidae</taxon>
        <taxon>Ancylostomatinae</taxon>
        <taxon>Ancylostoma</taxon>
    </lineage>
</organism>
<comment type="subcellular location">
    <subcellularLocation>
        <location evidence="1 12">Golgi apparatus</location>
        <location evidence="1 12">Golgi stack membrane</location>
        <topology evidence="1 12">Single-pass type II membrane protein</topology>
    </subcellularLocation>
</comment>
<evidence type="ECO:0000256" key="4">
    <source>
        <dbReference type="ARBA" id="ARBA00022676"/>
    </source>
</evidence>
<protein>
    <recommendedName>
        <fullName evidence="12">Fucosyltransferase</fullName>
        <ecNumber evidence="12">2.4.1.-</ecNumber>
    </recommendedName>
</protein>
<comment type="pathway">
    <text evidence="2">Protein modification; protein glycosylation.</text>
</comment>
<evidence type="ECO:0000313" key="16">
    <source>
        <dbReference type="Proteomes" id="UP000024635"/>
    </source>
</evidence>
<dbReference type="UniPathway" id="UPA00378"/>
<keyword evidence="11" id="KW-0325">Glycoprotein</keyword>
<dbReference type="PANTHER" id="PTHR48438">
    <property type="entry name" value="ALPHA-(1,3)-FUCOSYLTRANSFERASE C-RELATED"/>
    <property type="match status" value="1"/>
</dbReference>
<dbReference type="InterPro" id="IPR031481">
    <property type="entry name" value="Glyco_tran_10_N"/>
</dbReference>
<keyword evidence="4 12" id="KW-0328">Glycosyltransferase</keyword>
<comment type="similarity">
    <text evidence="3 12">Belongs to the glycosyltransferase 10 family.</text>
</comment>
<dbReference type="InterPro" id="IPR055270">
    <property type="entry name" value="Glyco_tran_10_C"/>
</dbReference>
<evidence type="ECO:0000256" key="5">
    <source>
        <dbReference type="ARBA" id="ARBA00022679"/>
    </source>
</evidence>
<evidence type="ECO:0000256" key="11">
    <source>
        <dbReference type="ARBA" id="ARBA00023180"/>
    </source>
</evidence>
<keyword evidence="10 12" id="KW-0472">Membrane</keyword>
<dbReference type="OrthoDB" id="427096at2759"/>
<dbReference type="InterPro" id="IPR001503">
    <property type="entry name" value="Glyco_trans_10"/>
</dbReference>
<keyword evidence="5 12" id="KW-0808">Transferase</keyword>
<evidence type="ECO:0000256" key="6">
    <source>
        <dbReference type="ARBA" id="ARBA00022692"/>
    </source>
</evidence>
<dbReference type="GO" id="GO:0032580">
    <property type="term" value="C:Golgi cisterna membrane"/>
    <property type="evidence" value="ECO:0007669"/>
    <property type="project" value="UniProtKB-SubCell"/>
</dbReference>
<dbReference type="FunFam" id="3.40.50.11660:FF:000004">
    <property type="entry name" value="Glycoprotein 3-alpha-L-fucosyltransferase A"/>
    <property type="match status" value="1"/>
</dbReference>
<dbReference type="EMBL" id="JARK01000452">
    <property type="protein sequence ID" value="EYC36848.1"/>
    <property type="molecule type" value="Genomic_DNA"/>
</dbReference>
<evidence type="ECO:0000256" key="2">
    <source>
        <dbReference type="ARBA" id="ARBA00004922"/>
    </source>
</evidence>
<evidence type="ECO:0000256" key="10">
    <source>
        <dbReference type="ARBA" id="ARBA00023136"/>
    </source>
</evidence>
<dbReference type="Proteomes" id="UP000024635">
    <property type="component" value="Unassembled WGS sequence"/>
</dbReference>
<accession>A0A016WCV6</accession>
<keyword evidence="8 12" id="KW-1133">Transmembrane helix</keyword>
<dbReference type="Pfam" id="PF17039">
    <property type="entry name" value="Glyco_tran_10_N"/>
    <property type="match status" value="1"/>
</dbReference>
<evidence type="ECO:0000256" key="8">
    <source>
        <dbReference type="ARBA" id="ARBA00022989"/>
    </source>
</evidence>
<evidence type="ECO:0000256" key="12">
    <source>
        <dbReference type="RuleBase" id="RU003832"/>
    </source>
</evidence>
<evidence type="ECO:0000256" key="7">
    <source>
        <dbReference type="ARBA" id="ARBA00022968"/>
    </source>
</evidence>
<comment type="caution">
    <text evidence="15">The sequence shown here is derived from an EMBL/GenBank/DDBJ whole genome shotgun (WGS) entry which is preliminary data.</text>
</comment>
<keyword evidence="6 12" id="KW-0812">Transmembrane</keyword>
<sequence>MYRYSCGPKSLFLFGCVSTTILLLLYYYSTLYHMKLTHNANSRVVSPTVRDRPVVIYYPPDFSPGLPTGFAIFHKHGCLVRNCILTKADSHKRTADVILFGENTAWDPQFPRKRNQIWIIRLLESPENTQSLKYYDGKINFTASYHNESDLPVPYGVFERFPVVKTSNAVKNYAKGKRKMVFWLVSHCLTNNRRMLYAQRLSKFVEVDIYGSCGKGSLTKEAAQRVIRNNYKFYLAFENSNCLQYITEKFWINALSTNVVPIVMGAPKEDYMRVAPPHSFIHVDDYEPQELAKYLTYLNNNDTAYNEYFRWTSYGRIVGSNFYCRLCSFVQSPPTKSYDSLDTWWRNTGECQKNIAI</sequence>
<proteinExistence type="inferred from homology"/>
<dbReference type="InterPro" id="IPR038577">
    <property type="entry name" value="GT10-like_C_sf"/>
</dbReference>
<evidence type="ECO:0000256" key="1">
    <source>
        <dbReference type="ARBA" id="ARBA00004447"/>
    </source>
</evidence>